<dbReference type="EnsemblPlants" id="LPERR01G26600.1">
    <property type="protein sequence ID" value="LPERR01G26600.1"/>
    <property type="gene ID" value="LPERR01G26600"/>
</dbReference>
<feature type="compositionally biased region" description="Polar residues" evidence="1">
    <location>
        <begin position="115"/>
        <end position="124"/>
    </location>
</feature>
<protein>
    <submittedName>
        <fullName evidence="2">Uncharacterized protein</fullName>
    </submittedName>
</protein>
<dbReference type="HOGENOM" id="CLU_2007186_0_0_1"/>
<evidence type="ECO:0000256" key="1">
    <source>
        <dbReference type="SAM" id="MobiDB-lite"/>
    </source>
</evidence>
<accession>A0A0D9V5P1</accession>
<feature type="compositionally biased region" description="Polar residues" evidence="1">
    <location>
        <begin position="66"/>
        <end position="93"/>
    </location>
</feature>
<dbReference type="AlphaFoldDB" id="A0A0D9V5P1"/>
<reference evidence="2" key="3">
    <citation type="submission" date="2015-04" db="UniProtKB">
        <authorList>
            <consortium name="EnsemblPlants"/>
        </authorList>
    </citation>
    <scope>IDENTIFICATION</scope>
</reference>
<feature type="region of interest" description="Disordered" evidence="1">
    <location>
        <begin position="48"/>
        <end position="124"/>
    </location>
</feature>
<keyword evidence="3" id="KW-1185">Reference proteome</keyword>
<name>A0A0D9V5P1_9ORYZ</name>
<proteinExistence type="predicted"/>
<dbReference type="Proteomes" id="UP000032180">
    <property type="component" value="Chromosome 1"/>
</dbReference>
<organism evidence="2 3">
    <name type="scientific">Leersia perrieri</name>
    <dbReference type="NCBI Taxonomy" id="77586"/>
    <lineage>
        <taxon>Eukaryota</taxon>
        <taxon>Viridiplantae</taxon>
        <taxon>Streptophyta</taxon>
        <taxon>Embryophyta</taxon>
        <taxon>Tracheophyta</taxon>
        <taxon>Spermatophyta</taxon>
        <taxon>Magnoliopsida</taxon>
        <taxon>Liliopsida</taxon>
        <taxon>Poales</taxon>
        <taxon>Poaceae</taxon>
        <taxon>BOP clade</taxon>
        <taxon>Oryzoideae</taxon>
        <taxon>Oryzeae</taxon>
        <taxon>Oryzinae</taxon>
        <taxon>Leersia</taxon>
    </lineage>
</organism>
<reference evidence="2 3" key="1">
    <citation type="submission" date="2012-08" db="EMBL/GenBank/DDBJ databases">
        <title>Oryza genome evolution.</title>
        <authorList>
            <person name="Wing R.A."/>
        </authorList>
    </citation>
    <scope>NUCLEOTIDE SEQUENCE</scope>
</reference>
<evidence type="ECO:0000313" key="2">
    <source>
        <dbReference type="EnsemblPlants" id="LPERR01G26600.1"/>
    </source>
</evidence>
<dbReference type="Gramene" id="LPERR01G26600.1">
    <property type="protein sequence ID" value="LPERR01G26600.1"/>
    <property type="gene ID" value="LPERR01G26600"/>
</dbReference>
<sequence>MPSLSLEASKQAKLFSCPFDSCALHFARSHVRCGANAGAAYLPCTESCYSSSPAATGDSSSPTAGNSITSTGISPATSSNKAADANPNTSDPVPNSAGECAFSSSGCPKPATGAQGPNPSATTE</sequence>
<reference evidence="3" key="2">
    <citation type="submission" date="2013-12" db="EMBL/GenBank/DDBJ databases">
        <authorList>
            <person name="Yu Y."/>
            <person name="Lee S."/>
            <person name="de Baynast K."/>
            <person name="Wissotski M."/>
            <person name="Liu L."/>
            <person name="Talag J."/>
            <person name="Goicoechea J."/>
            <person name="Angelova A."/>
            <person name="Jetty R."/>
            <person name="Kudrna D."/>
            <person name="Golser W."/>
            <person name="Rivera L."/>
            <person name="Zhang J."/>
            <person name="Wing R."/>
        </authorList>
    </citation>
    <scope>NUCLEOTIDE SEQUENCE</scope>
</reference>
<evidence type="ECO:0000313" key="3">
    <source>
        <dbReference type="Proteomes" id="UP000032180"/>
    </source>
</evidence>
<feature type="compositionally biased region" description="Low complexity" evidence="1">
    <location>
        <begin position="50"/>
        <end position="65"/>
    </location>
</feature>